<evidence type="ECO:0000313" key="1">
    <source>
        <dbReference type="EMBL" id="DAD77746.1"/>
    </source>
</evidence>
<protein>
    <submittedName>
        <fullName evidence="1">Replisome organizer</fullName>
    </submittedName>
</protein>
<organism evidence="1">
    <name type="scientific">Myoviridae sp. ctCL221</name>
    <dbReference type="NCBI Taxonomy" id="2826630"/>
    <lineage>
        <taxon>Viruses</taxon>
        <taxon>Duplodnaviria</taxon>
        <taxon>Heunggongvirae</taxon>
        <taxon>Uroviricota</taxon>
        <taxon>Caudoviricetes</taxon>
    </lineage>
</organism>
<reference evidence="1" key="1">
    <citation type="journal article" date="2021" name="Proc. Natl. Acad. Sci. U.S.A.">
        <title>A Catalog of Tens of Thousands of Viruses from Human Metagenomes Reveals Hidden Associations with Chronic Diseases.</title>
        <authorList>
            <person name="Tisza M.J."/>
            <person name="Buck C.B."/>
        </authorList>
    </citation>
    <scope>NUCLEOTIDE SEQUENCE</scope>
    <source>
        <strain evidence="1">CtCL221</strain>
    </source>
</reference>
<name>A0A8S5M698_9CAUD</name>
<proteinExistence type="predicted"/>
<dbReference type="EMBL" id="BK014833">
    <property type="protein sequence ID" value="DAD77746.1"/>
    <property type="molecule type" value="Genomic_DNA"/>
</dbReference>
<sequence>MARKRMISPNFWTDEKVGECSVQERLLFMGLISNADDEGYGRANPKLLKSLIFPYDDLRASDLEKWLSHLGGLKMLVLYKYEEQTYYYLPNFLKHQTINKPTETDFPRLETERCSITTVVIQ</sequence>
<accession>A0A8S5M698</accession>